<dbReference type="AlphaFoldDB" id="A0A1G8MS59"/>
<name>A0A1G8MS59_9BACI</name>
<evidence type="ECO:0000313" key="2">
    <source>
        <dbReference type="Proteomes" id="UP000199017"/>
    </source>
</evidence>
<dbReference type="EMBL" id="FNDU01000010">
    <property type="protein sequence ID" value="SDI70140.1"/>
    <property type="molecule type" value="Genomic_DNA"/>
</dbReference>
<reference evidence="1 2" key="1">
    <citation type="submission" date="2016-10" db="EMBL/GenBank/DDBJ databases">
        <authorList>
            <person name="de Groot N.N."/>
        </authorList>
    </citation>
    <scope>NUCLEOTIDE SEQUENCE [LARGE SCALE GENOMIC DNA]</scope>
    <source>
        <strain evidence="2">P4B,CCM 7963,CECT 7998,DSM 25260,IBRC-M 10614,KCTC 13821</strain>
    </source>
</reference>
<protein>
    <submittedName>
        <fullName evidence="1">Uncharacterized protein</fullName>
    </submittedName>
</protein>
<sequence length="55" mass="6600">MTTEYDYLSAEEKDKIDELQEKVKHAEDDDALKRYTTQMTLIFEKARVREETSRT</sequence>
<organism evidence="1 2">
    <name type="scientific">Alteribacillus bidgolensis</name>
    <dbReference type="NCBI Taxonomy" id="930129"/>
    <lineage>
        <taxon>Bacteria</taxon>
        <taxon>Bacillati</taxon>
        <taxon>Bacillota</taxon>
        <taxon>Bacilli</taxon>
        <taxon>Bacillales</taxon>
        <taxon>Bacillaceae</taxon>
        <taxon>Alteribacillus</taxon>
    </lineage>
</organism>
<evidence type="ECO:0000313" key="1">
    <source>
        <dbReference type="EMBL" id="SDI70140.1"/>
    </source>
</evidence>
<gene>
    <name evidence="1" type="ORF">SAMN05216352_110145</name>
</gene>
<dbReference type="Proteomes" id="UP000199017">
    <property type="component" value="Unassembled WGS sequence"/>
</dbReference>
<accession>A0A1G8MS59</accession>
<proteinExistence type="predicted"/>
<keyword evidence="2" id="KW-1185">Reference proteome</keyword>